<dbReference type="PANTHER" id="PTHR43501">
    <property type="entry name" value="CYTOSOL NON-SPECIFIC DIPEPTIDASE"/>
    <property type="match status" value="1"/>
</dbReference>
<evidence type="ECO:0000256" key="5">
    <source>
        <dbReference type="ARBA" id="ARBA00022801"/>
    </source>
</evidence>
<keyword evidence="6" id="KW-0862">Zinc</keyword>
<name>X0ZK71_9ZZZZ</name>
<dbReference type="EMBL" id="BART01005763">
    <property type="protein sequence ID" value="GAG70040.1"/>
    <property type="molecule type" value="Genomic_DNA"/>
</dbReference>
<dbReference type="GO" id="GO:0006508">
    <property type="term" value="P:proteolysis"/>
    <property type="evidence" value="ECO:0007669"/>
    <property type="project" value="UniProtKB-KW"/>
</dbReference>
<evidence type="ECO:0000256" key="6">
    <source>
        <dbReference type="ARBA" id="ARBA00022833"/>
    </source>
</evidence>
<gene>
    <name evidence="10" type="ORF">S01H4_13057</name>
</gene>
<dbReference type="InterPro" id="IPR001160">
    <property type="entry name" value="Peptidase_M20C"/>
</dbReference>
<feature type="domain" description="Peptidase M28" evidence="9">
    <location>
        <begin position="55"/>
        <end position="177"/>
    </location>
</feature>
<sequence length="251" mass="28295">MSKLIDLGQPSEFWEYFEQITKIPRCSEHEEKVRIYLKKEAERFGFETQVDNAGNLVVRIPAYEKQKQKVVLQCHIDMVCEKNEGIAHDFSKDPLKLQVVNIDNEKWVSAEGTTLGADNGVGICYLLTLMQKIHSRELNFGSLGFDLLFTVDEEMGLKGAFRIDKDLINGNNLINLDAEDEDAVIIGCAGGRVSFFHVKNEMDELKKEEDLIPIRLFVSGLLGGHSGVDINLGRGNALKLIGQILWKLDKK</sequence>
<keyword evidence="4" id="KW-0479">Metal-binding</keyword>
<comment type="caution">
    <text evidence="10">The sequence shown here is derived from an EMBL/GenBank/DDBJ whole genome shotgun (WGS) entry which is preliminary data.</text>
</comment>
<feature type="non-terminal residue" evidence="10">
    <location>
        <position position="251"/>
    </location>
</feature>
<comment type="cofactor">
    <cofactor evidence="2">
        <name>Zn(2+)</name>
        <dbReference type="ChEBI" id="CHEBI:29105"/>
    </cofactor>
</comment>
<proteinExistence type="predicted"/>
<dbReference type="PRINTS" id="PR00934">
    <property type="entry name" value="XHISDIPTASE"/>
</dbReference>
<evidence type="ECO:0000256" key="1">
    <source>
        <dbReference type="ARBA" id="ARBA00001941"/>
    </source>
</evidence>
<evidence type="ECO:0000259" key="9">
    <source>
        <dbReference type="Pfam" id="PF04389"/>
    </source>
</evidence>
<protein>
    <recommendedName>
        <fullName evidence="9">Peptidase M28 domain-containing protein</fullName>
    </recommendedName>
</protein>
<dbReference type="AlphaFoldDB" id="X0ZK71"/>
<dbReference type="GO" id="GO:0005829">
    <property type="term" value="C:cytosol"/>
    <property type="evidence" value="ECO:0007669"/>
    <property type="project" value="TreeGrafter"/>
</dbReference>
<dbReference type="Gene3D" id="3.40.630.10">
    <property type="entry name" value="Zn peptidases"/>
    <property type="match status" value="1"/>
</dbReference>
<dbReference type="InterPro" id="IPR007484">
    <property type="entry name" value="Peptidase_M28"/>
</dbReference>
<keyword evidence="7" id="KW-0482">Metalloprotease</keyword>
<evidence type="ECO:0000256" key="2">
    <source>
        <dbReference type="ARBA" id="ARBA00001947"/>
    </source>
</evidence>
<dbReference type="SUPFAM" id="SSF53187">
    <property type="entry name" value="Zn-dependent exopeptidases"/>
    <property type="match status" value="1"/>
</dbReference>
<keyword evidence="3" id="KW-0645">Protease</keyword>
<keyword evidence="5" id="KW-0378">Hydrolase</keyword>
<comment type="cofactor">
    <cofactor evidence="1">
        <name>Co(2+)</name>
        <dbReference type="ChEBI" id="CHEBI:48828"/>
    </cofactor>
</comment>
<dbReference type="GO" id="GO:0046872">
    <property type="term" value="F:metal ion binding"/>
    <property type="evidence" value="ECO:0007669"/>
    <property type="project" value="UniProtKB-KW"/>
</dbReference>
<dbReference type="Pfam" id="PF04389">
    <property type="entry name" value="Peptidase_M28"/>
    <property type="match status" value="1"/>
</dbReference>
<dbReference type="PANTHER" id="PTHR43501:SF1">
    <property type="entry name" value="CYTOSOL NON-SPECIFIC DIPEPTIDASE"/>
    <property type="match status" value="1"/>
</dbReference>
<keyword evidence="8" id="KW-0170">Cobalt</keyword>
<evidence type="ECO:0000256" key="8">
    <source>
        <dbReference type="ARBA" id="ARBA00023285"/>
    </source>
</evidence>
<organism evidence="10">
    <name type="scientific">marine sediment metagenome</name>
    <dbReference type="NCBI Taxonomy" id="412755"/>
    <lineage>
        <taxon>unclassified sequences</taxon>
        <taxon>metagenomes</taxon>
        <taxon>ecological metagenomes</taxon>
    </lineage>
</organism>
<evidence type="ECO:0000256" key="4">
    <source>
        <dbReference type="ARBA" id="ARBA00022723"/>
    </source>
</evidence>
<reference evidence="10" key="1">
    <citation type="journal article" date="2014" name="Front. Microbiol.">
        <title>High frequency of phylogenetically diverse reductive dehalogenase-homologous genes in deep subseafloor sedimentary metagenomes.</title>
        <authorList>
            <person name="Kawai M."/>
            <person name="Futagami T."/>
            <person name="Toyoda A."/>
            <person name="Takaki Y."/>
            <person name="Nishi S."/>
            <person name="Hori S."/>
            <person name="Arai W."/>
            <person name="Tsubouchi T."/>
            <person name="Morono Y."/>
            <person name="Uchiyama I."/>
            <person name="Ito T."/>
            <person name="Fujiyama A."/>
            <person name="Inagaki F."/>
            <person name="Takami H."/>
        </authorList>
    </citation>
    <scope>NUCLEOTIDE SEQUENCE</scope>
    <source>
        <strain evidence="10">Expedition CK06-06</strain>
    </source>
</reference>
<dbReference type="GO" id="GO:0070573">
    <property type="term" value="F:metallodipeptidase activity"/>
    <property type="evidence" value="ECO:0007669"/>
    <property type="project" value="TreeGrafter"/>
</dbReference>
<evidence type="ECO:0000313" key="10">
    <source>
        <dbReference type="EMBL" id="GAG70040.1"/>
    </source>
</evidence>
<accession>X0ZK71</accession>
<dbReference type="FunFam" id="3.40.630.10:FF:000015">
    <property type="entry name" value="Aminoacyl-histidine dipeptidase PepD"/>
    <property type="match status" value="1"/>
</dbReference>
<evidence type="ECO:0000256" key="7">
    <source>
        <dbReference type="ARBA" id="ARBA00023049"/>
    </source>
</evidence>
<evidence type="ECO:0000256" key="3">
    <source>
        <dbReference type="ARBA" id="ARBA00022670"/>
    </source>
</evidence>